<organism evidence="1 2">
    <name type="scientific">Marasmius tenuissimus</name>
    <dbReference type="NCBI Taxonomy" id="585030"/>
    <lineage>
        <taxon>Eukaryota</taxon>
        <taxon>Fungi</taxon>
        <taxon>Dikarya</taxon>
        <taxon>Basidiomycota</taxon>
        <taxon>Agaricomycotina</taxon>
        <taxon>Agaricomycetes</taxon>
        <taxon>Agaricomycetidae</taxon>
        <taxon>Agaricales</taxon>
        <taxon>Marasmiineae</taxon>
        <taxon>Marasmiaceae</taxon>
        <taxon>Marasmius</taxon>
    </lineage>
</organism>
<sequence length="306" mass="35232">MAITAYHTSFTDFLQDSSRAGRFYIDRAAWHDHLARRWLRTLTRQVEANPEILLVQDTASPDPDVRRLLEEWVSFCFIDKLPAKEELLNDRDRLFQSILSTFPDRQELLATLASIILLPAHKSELMQFQVLNDFILGPDKVHMSSTIGLLTTCRLATPSDRIELVPVFYDFLRDPSQEYYIDIPEQQHRLARRWIQVLVPSNQPASKPDWGLRTLWVGWADFCRRIEHPSEGLLCDLQNLDLAFVAAVTSSIALVFDEPPSTVVHPFEILLSWLDLVDSPVPSTLINHLVETAKFFERWPEVQGKG</sequence>
<dbReference type="EMBL" id="JBBXMP010000912">
    <property type="protein sequence ID" value="KAL0056820.1"/>
    <property type="molecule type" value="Genomic_DNA"/>
</dbReference>
<proteinExistence type="predicted"/>
<reference evidence="1 2" key="1">
    <citation type="submission" date="2024-05" db="EMBL/GenBank/DDBJ databases">
        <title>A draft genome resource for the thread blight pathogen Marasmius tenuissimus strain MS-2.</title>
        <authorList>
            <person name="Yulfo-Soto G.E."/>
            <person name="Baruah I.K."/>
            <person name="Amoako-Attah I."/>
            <person name="Bukari Y."/>
            <person name="Meinhardt L.W."/>
            <person name="Bailey B.A."/>
            <person name="Cohen S.P."/>
        </authorList>
    </citation>
    <scope>NUCLEOTIDE SEQUENCE [LARGE SCALE GENOMIC DNA]</scope>
    <source>
        <strain evidence="1 2">MS-2</strain>
    </source>
</reference>
<accession>A0ABR2Z5F1</accession>
<evidence type="ECO:0000313" key="1">
    <source>
        <dbReference type="EMBL" id="KAL0056820.1"/>
    </source>
</evidence>
<comment type="caution">
    <text evidence="1">The sequence shown here is derived from an EMBL/GenBank/DDBJ whole genome shotgun (WGS) entry which is preliminary data.</text>
</comment>
<gene>
    <name evidence="1" type="ORF">AAF712_016567</name>
</gene>
<feature type="non-terminal residue" evidence="1">
    <location>
        <position position="306"/>
    </location>
</feature>
<keyword evidence="2" id="KW-1185">Reference proteome</keyword>
<evidence type="ECO:0000313" key="2">
    <source>
        <dbReference type="Proteomes" id="UP001437256"/>
    </source>
</evidence>
<protein>
    <submittedName>
        <fullName evidence="1">Uncharacterized protein</fullName>
    </submittedName>
</protein>
<dbReference type="Proteomes" id="UP001437256">
    <property type="component" value="Unassembled WGS sequence"/>
</dbReference>
<name>A0ABR2Z5F1_9AGAR</name>